<dbReference type="AlphaFoldDB" id="A0A1C7IDC5"/>
<dbReference type="Proteomes" id="UP000092574">
    <property type="component" value="Chromosome"/>
</dbReference>
<dbReference type="OrthoDB" id="162334at2"/>
<feature type="transmembrane region" description="Helical" evidence="5">
    <location>
        <begin position="94"/>
        <end position="122"/>
    </location>
</feature>
<feature type="transmembrane region" description="Helical" evidence="5">
    <location>
        <begin position="52"/>
        <end position="73"/>
    </location>
</feature>
<dbReference type="STRING" id="1796616.A4V09_14340"/>
<protein>
    <submittedName>
        <fullName evidence="7">ABC transporter permease</fullName>
    </submittedName>
</protein>
<keyword evidence="2 5" id="KW-0812">Transmembrane</keyword>
<dbReference type="PANTHER" id="PTHR43027:SF1">
    <property type="entry name" value="DOXORUBICIN RESISTANCE ABC TRANSPORTER PERMEASE PROTEIN DRRC-RELATED"/>
    <property type="match status" value="1"/>
</dbReference>
<evidence type="ECO:0000259" key="6">
    <source>
        <dbReference type="Pfam" id="PF01061"/>
    </source>
</evidence>
<evidence type="ECO:0000256" key="5">
    <source>
        <dbReference type="SAM" id="Phobius"/>
    </source>
</evidence>
<keyword evidence="8" id="KW-1185">Reference proteome</keyword>
<keyword evidence="3 5" id="KW-1133">Transmembrane helix</keyword>
<reference evidence="7" key="1">
    <citation type="submission" date="2017-04" db="EMBL/GenBank/DDBJ databases">
        <title>Complete Genome Sequences of Twelve Strains of a Stable Defined Moderately Diverse Mouse Microbiota 2 (sDMDMm2).</title>
        <authorList>
            <person name="Uchimura Y."/>
            <person name="Wyss M."/>
            <person name="Brugiroux S."/>
            <person name="Limenitakis J.P."/>
            <person name="Stecher B."/>
            <person name="McCoy K.D."/>
            <person name="Macpherson A.J."/>
        </authorList>
    </citation>
    <scope>NUCLEOTIDE SEQUENCE</scope>
    <source>
        <strain evidence="7">YL58</strain>
    </source>
</reference>
<name>A0A1C7IDC5_9FIRM</name>
<dbReference type="PIRSF" id="PIRSF006648">
    <property type="entry name" value="DrrB"/>
    <property type="match status" value="1"/>
</dbReference>
<feature type="transmembrane region" description="Helical" evidence="5">
    <location>
        <begin position="218"/>
        <end position="236"/>
    </location>
</feature>
<dbReference type="InterPro" id="IPR052902">
    <property type="entry name" value="ABC-2_transporter"/>
</dbReference>
<organism evidence="7 8">
    <name type="scientific">Blautia pseudococcoides</name>
    <dbReference type="NCBI Taxonomy" id="1796616"/>
    <lineage>
        <taxon>Bacteria</taxon>
        <taxon>Bacillati</taxon>
        <taxon>Bacillota</taxon>
        <taxon>Clostridia</taxon>
        <taxon>Lachnospirales</taxon>
        <taxon>Lachnospiraceae</taxon>
        <taxon>Blautia</taxon>
    </lineage>
</organism>
<feature type="transmembrane region" description="Helical" evidence="5">
    <location>
        <begin position="160"/>
        <end position="178"/>
    </location>
</feature>
<dbReference type="RefSeq" id="WP_065542988.1">
    <property type="nucleotide sequence ID" value="NZ_CP015405.2"/>
</dbReference>
<evidence type="ECO:0000256" key="1">
    <source>
        <dbReference type="ARBA" id="ARBA00004141"/>
    </source>
</evidence>
<feature type="domain" description="ABC-2 type transporter transmembrane" evidence="6">
    <location>
        <begin position="4"/>
        <end position="206"/>
    </location>
</feature>
<evidence type="ECO:0000313" key="8">
    <source>
        <dbReference type="Proteomes" id="UP000092574"/>
    </source>
</evidence>
<dbReference type="PANTHER" id="PTHR43027">
    <property type="entry name" value="DOXORUBICIN RESISTANCE ABC TRANSPORTER PERMEASE PROTEIN DRRC-RELATED"/>
    <property type="match status" value="1"/>
</dbReference>
<comment type="subcellular location">
    <subcellularLocation>
        <location evidence="1">Membrane</location>
        <topology evidence="1">Multi-pass membrane protein</topology>
    </subcellularLocation>
</comment>
<evidence type="ECO:0000256" key="2">
    <source>
        <dbReference type="ARBA" id="ARBA00022692"/>
    </source>
</evidence>
<dbReference type="GO" id="GO:0140359">
    <property type="term" value="F:ABC-type transporter activity"/>
    <property type="evidence" value="ECO:0007669"/>
    <property type="project" value="InterPro"/>
</dbReference>
<feature type="transmembrane region" description="Helical" evidence="5">
    <location>
        <begin position="128"/>
        <end position="153"/>
    </location>
</feature>
<dbReference type="Pfam" id="PF01061">
    <property type="entry name" value="ABC2_membrane"/>
    <property type="match status" value="1"/>
</dbReference>
<dbReference type="GO" id="GO:0043190">
    <property type="term" value="C:ATP-binding cassette (ABC) transporter complex"/>
    <property type="evidence" value="ECO:0007669"/>
    <property type="project" value="InterPro"/>
</dbReference>
<dbReference type="InterPro" id="IPR013525">
    <property type="entry name" value="ABC2_TM"/>
</dbReference>
<evidence type="ECO:0000313" key="7">
    <source>
        <dbReference type="EMBL" id="ANU76833.1"/>
    </source>
</evidence>
<dbReference type="KEGG" id="byl:A4V09_14340"/>
<evidence type="ECO:0000256" key="4">
    <source>
        <dbReference type="ARBA" id="ARBA00023136"/>
    </source>
</evidence>
<dbReference type="EMBL" id="CP015405">
    <property type="protein sequence ID" value="ANU76833.1"/>
    <property type="molecule type" value="Genomic_DNA"/>
</dbReference>
<evidence type="ECO:0000256" key="3">
    <source>
        <dbReference type="ARBA" id="ARBA00022989"/>
    </source>
</evidence>
<gene>
    <name evidence="7" type="ORF">A4V09_14340</name>
</gene>
<feature type="transmembrane region" description="Helical" evidence="5">
    <location>
        <begin position="21"/>
        <end position="40"/>
    </location>
</feature>
<keyword evidence="4 5" id="KW-0472">Membrane</keyword>
<dbReference type="InterPro" id="IPR000412">
    <property type="entry name" value="ABC_2_transport"/>
</dbReference>
<sequence length="243" mass="26106">MKTMAFASRNAKEILRDKTSLGFGIGFPVILLLLLSLIGANAPVDMFQIDKLTPGIAVFGMSFISLFSGMIIAKDRTSSFIMRLFASPMRAGDFIAGYTLPLIPMTVVQVLICFAAAMILGLSPSFNILLTVVVFIPAALLFIGIGLLCGSVFNDKQVGGACGALLTNLSAWLSGTWFDPAMVGGVFEKLAECLPFLHAVDAGRYALAGEYSRIIPELTWVLVYAAVVDVIAVLVFRHKMKSE</sequence>
<accession>A0A1C7IDC5</accession>
<proteinExistence type="predicted"/>